<protein>
    <recommendedName>
        <fullName evidence="7">Aminotransferase</fullName>
        <ecNumber evidence="7">2.6.1.-</ecNumber>
    </recommendedName>
</protein>
<dbReference type="InterPro" id="IPR004839">
    <property type="entry name" value="Aminotransferase_I/II_large"/>
</dbReference>
<dbReference type="Gene3D" id="3.90.1150.10">
    <property type="entry name" value="Aspartate Aminotransferase, domain 1"/>
    <property type="match status" value="1"/>
</dbReference>
<dbReference type="CDD" id="cd00609">
    <property type="entry name" value="AAT_like"/>
    <property type="match status" value="1"/>
</dbReference>
<feature type="domain" description="Aminotransferase class I/classII large" evidence="8">
    <location>
        <begin position="26"/>
        <end position="372"/>
    </location>
</feature>
<comment type="similarity">
    <text evidence="2 7">Belongs to the class-I pyridoxal-phosphate-dependent aminotransferase family.</text>
</comment>
<keyword evidence="6" id="KW-0663">Pyridoxal phosphate</keyword>
<dbReference type="InterPro" id="IPR050596">
    <property type="entry name" value="AspAT/PAT-like"/>
</dbReference>
<dbReference type="AlphaFoldDB" id="A0A1B1TBR4"/>
<evidence type="ECO:0000256" key="7">
    <source>
        <dbReference type="RuleBase" id="RU000481"/>
    </source>
</evidence>
<keyword evidence="5 7" id="KW-0808">Transferase</keyword>
<name>A0A1B1TBR4_9ARCH</name>
<dbReference type="GO" id="GO:0006520">
    <property type="term" value="P:amino acid metabolic process"/>
    <property type="evidence" value="ECO:0007669"/>
    <property type="project" value="InterPro"/>
</dbReference>
<dbReference type="GO" id="GO:0030170">
    <property type="term" value="F:pyridoxal phosphate binding"/>
    <property type="evidence" value="ECO:0007669"/>
    <property type="project" value="InterPro"/>
</dbReference>
<dbReference type="GO" id="GO:0008483">
    <property type="term" value="F:transaminase activity"/>
    <property type="evidence" value="ECO:0007669"/>
    <property type="project" value="UniProtKB-KW"/>
</dbReference>
<evidence type="ECO:0000256" key="4">
    <source>
        <dbReference type="ARBA" id="ARBA00022576"/>
    </source>
</evidence>
<evidence type="ECO:0000256" key="2">
    <source>
        <dbReference type="ARBA" id="ARBA00007441"/>
    </source>
</evidence>
<dbReference type="InterPro" id="IPR015422">
    <property type="entry name" value="PyrdxlP-dep_Trfase_small"/>
</dbReference>
<comment type="subunit">
    <text evidence="3">Homodimer.</text>
</comment>
<evidence type="ECO:0000259" key="8">
    <source>
        <dbReference type="Pfam" id="PF00155"/>
    </source>
</evidence>
<dbReference type="PROSITE" id="PS00105">
    <property type="entry name" value="AA_TRANSFER_CLASS_1"/>
    <property type="match status" value="1"/>
</dbReference>
<dbReference type="SUPFAM" id="SSF53383">
    <property type="entry name" value="PLP-dependent transferases"/>
    <property type="match status" value="1"/>
</dbReference>
<dbReference type="InterPro" id="IPR004838">
    <property type="entry name" value="NHTrfase_class1_PyrdxlP-BS"/>
</dbReference>
<evidence type="ECO:0000313" key="9">
    <source>
        <dbReference type="EMBL" id="ANV79713.1"/>
    </source>
</evidence>
<dbReference type="EMBL" id="KP211849">
    <property type="protein sequence ID" value="ANV79713.1"/>
    <property type="molecule type" value="Genomic_DNA"/>
</dbReference>
<sequence length="383" mass="42553">MARFSDRANSIRPTGVRRMFDMAGDDTVQFGLGEPDFQPPKLAIEAFNRAMQQGKNKYTTTAGLPQLREKIANEWSHLSPNLDQSNVCITMSGTNALLDVFLAIVNPGDNVLIPEPYFPLYPQHAVICGGEPNFYPCNFDNGFVPTIADLESRVNEKTVAILVNFPSNPTGATVSKNQRDDIVEFAKKNDLWIITDEVYDRIIYNEEHISFLGAGHDKLFLINSFSKTFAMTGWRIGYVLSPDSDAMVEINKMQYYVTACSNDAMQYAVLEAMNKASDYPSLMCTEFKSRRDLICNRLNSMTGVSCHVPDGAFYVFPKVQVDGYNSEQLAIAILEKGGVLCSPGTAFGEAGEGHLRFAYTLDKAGISKGMDRFEEVLSELRGE</sequence>
<dbReference type="EC" id="2.6.1.-" evidence="7"/>
<dbReference type="Pfam" id="PF00155">
    <property type="entry name" value="Aminotran_1_2"/>
    <property type="match status" value="1"/>
</dbReference>
<keyword evidence="4 7" id="KW-0032">Aminotransferase</keyword>
<reference evidence="9" key="1">
    <citation type="submission" date="2014-11" db="EMBL/GenBank/DDBJ databases">
        <authorList>
            <person name="Zhu J."/>
            <person name="Qi W."/>
            <person name="Song R."/>
        </authorList>
    </citation>
    <scope>NUCLEOTIDE SEQUENCE</scope>
</reference>
<comment type="cofactor">
    <cofactor evidence="1 7">
        <name>pyridoxal 5'-phosphate</name>
        <dbReference type="ChEBI" id="CHEBI:597326"/>
    </cofactor>
</comment>
<accession>A0A1B1TBR4</accession>
<proteinExistence type="inferred from homology"/>
<dbReference type="InterPro" id="IPR015424">
    <property type="entry name" value="PyrdxlP-dep_Trfase"/>
</dbReference>
<organism evidence="9">
    <name type="scientific">uncultured Poseidoniia archaeon</name>
    <dbReference type="NCBI Taxonomy" id="1697135"/>
    <lineage>
        <taxon>Archaea</taxon>
        <taxon>Methanobacteriati</taxon>
        <taxon>Thermoplasmatota</taxon>
        <taxon>Candidatus Poseidoniia</taxon>
        <taxon>environmental samples</taxon>
    </lineage>
</organism>
<dbReference type="PANTHER" id="PTHR46383">
    <property type="entry name" value="ASPARTATE AMINOTRANSFERASE"/>
    <property type="match status" value="1"/>
</dbReference>
<dbReference type="Gene3D" id="3.40.640.10">
    <property type="entry name" value="Type I PLP-dependent aspartate aminotransferase-like (Major domain)"/>
    <property type="match status" value="1"/>
</dbReference>
<evidence type="ECO:0000256" key="1">
    <source>
        <dbReference type="ARBA" id="ARBA00001933"/>
    </source>
</evidence>
<evidence type="ECO:0000256" key="6">
    <source>
        <dbReference type="ARBA" id="ARBA00022898"/>
    </source>
</evidence>
<evidence type="ECO:0000256" key="5">
    <source>
        <dbReference type="ARBA" id="ARBA00022679"/>
    </source>
</evidence>
<evidence type="ECO:0000256" key="3">
    <source>
        <dbReference type="ARBA" id="ARBA00011738"/>
    </source>
</evidence>
<dbReference type="InterPro" id="IPR015421">
    <property type="entry name" value="PyrdxlP-dep_Trfase_major"/>
</dbReference>
<dbReference type="PANTHER" id="PTHR46383:SF1">
    <property type="entry name" value="ASPARTATE AMINOTRANSFERASE"/>
    <property type="match status" value="1"/>
</dbReference>
<reference evidence="9" key="2">
    <citation type="journal article" date="2015" name="ISME J.">
        <title>A new class of marine Euryarchaeota group II from the Mediterranean deep chlorophyll maximum.</title>
        <authorList>
            <person name="Martin-Cuadrado A.B."/>
            <person name="Garcia-Heredia I."/>
            <person name="Molto A.G."/>
            <person name="Lopez-Ubeda R."/>
            <person name="Kimes N."/>
            <person name="Lopez-Garcia P."/>
            <person name="Moreira D."/>
            <person name="Rodriguez-Valera F."/>
        </authorList>
    </citation>
    <scope>NUCLEOTIDE SEQUENCE</scope>
</reference>